<feature type="signal peptide" evidence="2">
    <location>
        <begin position="1"/>
        <end position="20"/>
    </location>
</feature>
<keyword evidence="1" id="KW-0472">Membrane</keyword>
<keyword evidence="2" id="KW-0732">Signal</keyword>
<evidence type="ECO:0000256" key="2">
    <source>
        <dbReference type="SAM" id="SignalP"/>
    </source>
</evidence>
<dbReference type="Proteomes" id="UP000008281">
    <property type="component" value="Unassembled WGS sequence"/>
</dbReference>
<dbReference type="InterPro" id="IPR043504">
    <property type="entry name" value="Peptidase_S1_PA_chymotrypsin"/>
</dbReference>
<dbReference type="EMBL" id="DS268416">
    <property type="protein sequence ID" value="EFP12491.1"/>
    <property type="molecule type" value="Genomic_DNA"/>
</dbReference>
<dbReference type="eggNOG" id="KOG3627">
    <property type="taxonomic scope" value="Eukaryota"/>
</dbReference>
<dbReference type="KEGG" id="crq:GCK72_002684"/>
<keyword evidence="1" id="KW-1133">Transmembrane helix</keyword>
<dbReference type="GeneID" id="9810486"/>
<evidence type="ECO:0008006" key="5">
    <source>
        <dbReference type="Google" id="ProtNLM"/>
    </source>
</evidence>
<keyword evidence="4" id="KW-1185">Reference proteome</keyword>
<feature type="chain" id="PRO_5003174673" description="Peptidase S1 domain-containing protein" evidence="2">
    <location>
        <begin position="21"/>
        <end position="317"/>
    </location>
</feature>
<dbReference type="HOGENOM" id="CLU_809477_0_0_1"/>
<dbReference type="RefSeq" id="XP_003112057.2">
    <property type="nucleotide sequence ID" value="XM_003112009.2"/>
</dbReference>
<evidence type="ECO:0000313" key="3">
    <source>
        <dbReference type="EMBL" id="EFP12491.1"/>
    </source>
</evidence>
<dbReference type="Gene3D" id="2.40.10.10">
    <property type="entry name" value="Trypsin-like serine proteases"/>
    <property type="match status" value="1"/>
</dbReference>
<dbReference type="CTD" id="9810486"/>
<dbReference type="InterPro" id="IPR005514">
    <property type="entry name" value="DUF316"/>
</dbReference>
<dbReference type="SUPFAM" id="SSF50494">
    <property type="entry name" value="Trypsin-like serine proteases"/>
    <property type="match status" value="1"/>
</dbReference>
<dbReference type="PANTHER" id="PTHR34005:SF1">
    <property type="entry name" value="PROTEIN CBG15054"/>
    <property type="match status" value="1"/>
</dbReference>
<feature type="transmembrane region" description="Helical" evidence="1">
    <location>
        <begin position="299"/>
        <end position="316"/>
    </location>
</feature>
<dbReference type="OMA" id="QSEEIHI"/>
<organism evidence="4">
    <name type="scientific">Caenorhabditis remanei</name>
    <name type="common">Caenorhabditis vulgaris</name>
    <dbReference type="NCBI Taxonomy" id="31234"/>
    <lineage>
        <taxon>Eukaryota</taxon>
        <taxon>Metazoa</taxon>
        <taxon>Ecdysozoa</taxon>
        <taxon>Nematoda</taxon>
        <taxon>Chromadorea</taxon>
        <taxon>Rhabditida</taxon>
        <taxon>Rhabditina</taxon>
        <taxon>Rhabditomorpha</taxon>
        <taxon>Rhabditoidea</taxon>
        <taxon>Rhabditidae</taxon>
        <taxon>Peloderinae</taxon>
        <taxon>Caenorhabditis</taxon>
    </lineage>
</organism>
<dbReference type="InParanoid" id="E3LV44"/>
<evidence type="ECO:0000256" key="1">
    <source>
        <dbReference type="SAM" id="Phobius"/>
    </source>
</evidence>
<dbReference type="OrthoDB" id="5791681at2759"/>
<gene>
    <name evidence="3" type="ORF">CRE_29459</name>
</gene>
<proteinExistence type="predicted"/>
<protein>
    <recommendedName>
        <fullName evidence="5">Peptidase S1 domain-containing protein</fullName>
    </recommendedName>
</protein>
<sequence length="317" mass="35122">MLKLIIFFAVVSFIFCGKLSEEFDEERAGMCGKALTPEKPSKNPADDKAPWTVGVNFGDYFSSGILVSPRHVLAPGLYAVNQPSPKIWKWIDDVKVDMSECNDNQMKIPKKTLKGFSVVLSLCQDPEQCGTRIKRLVVEGYYLGNCVNSEVPFGMILLEISSNVPQDEPFFTPVCIPAEEKPVFIGDTVHFDSFKTVKDGQSEEIHIISDSANIEKCGASVGRFVQSVCGKRSVCNKARNGALVKKIENRDTVIAIIWQRDDTCKTEHYVSVGFFKDKLCDLAGICKATYTAEESSASSIQFVFFGFFIILGSFAIL</sequence>
<name>E3LV44_CAERE</name>
<reference evidence="3" key="1">
    <citation type="submission" date="2007-07" db="EMBL/GenBank/DDBJ databases">
        <title>PCAP assembly of the Caenorhabditis remanei genome.</title>
        <authorList>
            <consortium name="The Caenorhabditis remanei Sequencing Consortium"/>
            <person name="Wilson R.K."/>
        </authorList>
    </citation>
    <scope>NUCLEOTIDE SEQUENCE [LARGE SCALE GENOMIC DNA]</scope>
    <source>
        <strain evidence="3">PB4641</strain>
    </source>
</reference>
<keyword evidence="1" id="KW-0812">Transmembrane</keyword>
<dbReference type="InterPro" id="IPR009003">
    <property type="entry name" value="Peptidase_S1_PA"/>
</dbReference>
<dbReference type="PANTHER" id="PTHR34005">
    <property type="entry name" value="PROTEIN CBG15054-RELATED"/>
    <property type="match status" value="1"/>
</dbReference>
<dbReference type="Pfam" id="PF03761">
    <property type="entry name" value="DUF316"/>
    <property type="match status" value="1"/>
</dbReference>
<dbReference type="AlphaFoldDB" id="E3LV44"/>
<dbReference type="STRING" id="31234.E3LV44"/>
<evidence type="ECO:0000313" key="4">
    <source>
        <dbReference type="Proteomes" id="UP000008281"/>
    </source>
</evidence>
<accession>E3LV44</accession>